<proteinExistence type="predicted"/>
<name>A0ABQ4E2K5_9ACTN</name>
<sequence length="72" mass="7541">MTGTGPQRTHRKLSGPDSIVPRSPVRAKSDLSHIDATPGKASTTTNPCGDRSIDGDRGDPDTRSGNRQPTTG</sequence>
<protein>
    <submittedName>
        <fullName evidence="2">Uncharacterized protein</fullName>
    </submittedName>
</protein>
<evidence type="ECO:0000313" key="3">
    <source>
        <dbReference type="Proteomes" id="UP000646749"/>
    </source>
</evidence>
<feature type="compositionally biased region" description="Basic and acidic residues" evidence="1">
    <location>
        <begin position="51"/>
        <end position="64"/>
    </location>
</feature>
<accession>A0ABQ4E2K5</accession>
<feature type="region of interest" description="Disordered" evidence="1">
    <location>
        <begin position="1"/>
        <end position="72"/>
    </location>
</feature>
<organism evidence="2 3">
    <name type="scientific">Plantactinospora endophytica</name>
    <dbReference type="NCBI Taxonomy" id="673535"/>
    <lineage>
        <taxon>Bacteria</taxon>
        <taxon>Bacillati</taxon>
        <taxon>Actinomycetota</taxon>
        <taxon>Actinomycetes</taxon>
        <taxon>Micromonosporales</taxon>
        <taxon>Micromonosporaceae</taxon>
        <taxon>Plantactinospora</taxon>
    </lineage>
</organism>
<dbReference type="EMBL" id="BONW01000017">
    <property type="protein sequence ID" value="GIG88928.1"/>
    <property type="molecule type" value="Genomic_DNA"/>
</dbReference>
<keyword evidence="3" id="KW-1185">Reference proteome</keyword>
<evidence type="ECO:0000256" key="1">
    <source>
        <dbReference type="SAM" id="MobiDB-lite"/>
    </source>
</evidence>
<reference evidence="2 3" key="1">
    <citation type="submission" date="2021-01" db="EMBL/GenBank/DDBJ databases">
        <title>Whole genome shotgun sequence of Plantactinospora endophytica NBRC 110450.</title>
        <authorList>
            <person name="Komaki H."/>
            <person name="Tamura T."/>
        </authorList>
    </citation>
    <scope>NUCLEOTIDE SEQUENCE [LARGE SCALE GENOMIC DNA]</scope>
    <source>
        <strain evidence="2 3">NBRC 110450</strain>
    </source>
</reference>
<evidence type="ECO:0000313" key="2">
    <source>
        <dbReference type="EMBL" id="GIG88928.1"/>
    </source>
</evidence>
<dbReference type="Proteomes" id="UP000646749">
    <property type="component" value="Unassembled WGS sequence"/>
</dbReference>
<gene>
    <name evidence="2" type="ORF">Pen02_38640</name>
</gene>
<comment type="caution">
    <text evidence="2">The sequence shown here is derived from an EMBL/GenBank/DDBJ whole genome shotgun (WGS) entry which is preliminary data.</text>
</comment>